<protein>
    <submittedName>
        <fullName evidence="9">Endospore germination permease</fullName>
    </submittedName>
</protein>
<evidence type="ECO:0000256" key="8">
    <source>
        <dbReference type="SAM" id="Phobius"/>
    </source>
</evidence>
<evidence type="ECO:0000256" key="5">
    <source>
        <dbReference type="ARBA" id="ARBA00022692"/>
    </source>
</evidence>
<proteinExistence type="inferred from homology"/>
<keyword evidence="5 8" id="KW-0812">Transmembrane</keyword>
<reference evidence="9" key="1">
    <citation type="submission" date="2024-05" db="EMBL/GenBank/DDBJ databases">
        <title>Alkalihalobacillus sp. strain MEB203 novel alkaliphilic bacterium from Lonar Lake, India.</title>
        <authorList>
            <person name="Joshi A."/>
            <person name="Thite S."/>
            <person name="Mengade P."/>
        </authorList>
    </citation>
    <scope>NUCLEOTIDE SEQUENCE</scope>
    <source>
        <strain evidence="9">MEB 203</strain>
    </source>
</reference>
<dbReference type="InterPro" id="IPR004761">
    <property type="entry name" value="Spore_GerAB"/>
</dbReference>
<feature type="transmembrane region" description="Helical" evidence="8">
    <location>
        <begin position="301"/>
        <end position="322"/>
    </location>
</feature>
<evidence type="ECO:0000313" key="10">
    <source>
        <dbReference type="Proteomes" id="UP001148125"/>
    </source>
</evidence>
<dbReference type="EMBL" id="JAOTPO010000003">
    <property type="protein sequence ID" value="MDE5412769.1"/>
    <property type="molecule type" value="Genomic_DNA"/>
</dbReference>
<dbReference type="RefSeq" id="WP_275117407.1">
    <property type="nucleotide sequence ID" value="NZ_JAOTPO010000003.1"/>
</dbReference>
<dbReference type="PANTHER" id="PTHR34975">
    <property type="entry name" value="SPORE GERMINATION PROTEIN A2"/>
    <property type="match status" value="1"/>
</dbReference>
<keyword evidence="3" id="KW-0813">Transport</keyword>
<dbReference type="PANTHER" id="PTHR34975:SF2">
    <property type="entry name" value="SPORE GERMINATION PROTEIN A2"/>
    <property type="match status" value="1"/>
</dbReference>
<evidence type="ECO:0000256" key="6">
    <source>
        <dbReference type="ARBA" id="ARBA00022989"/>
    </source>
</evidence>
<feature type="transmembrane region" description="Helical" evidence="8">
    <location>
        <begin position="77"/>
        <end position="96"/>
    </location>
</feature>
<keyword evidence="4" id="KW-0309">Germination</keyword>
<comment type="caution">
    <text evidence="9">The sequence shown here is derived from an EMBL/GenBank/DDBJ whole genome shotgun (WGS) entry which is preliminary data.</text>
</comment>
<organism evidence="9 10">
    <name type="scientific">Alkalihalobacterium chitinilyticum</name>
    <dbReference type="NCBI Taxonomy" id="2980103"/>
    <lineage>
        <taxon>Bacteria</taxon>
        <taxon>Bacillati</taxon>
        <taxon>Bacillota</taxon>
        <taxon>Bacilli</taxon>
        <taxon>Bacillales</taxon>
        <taxon>Bacillaceae</taxon>
        <taxon>Alkalihalobacterium</taxon>
    </lineage>
</organism>
<evidence type="ECO:0000256" key="2">
    <source>
        <dbReference type="ARBA" id="ARBA00007998"/>
    </source>
</evidence>
<accession>A0ABT5VEY3</accession>
<evidence type="ECO:0000256" key="1">
    <source>
        <dbReference type="ARBA" id="ARBA00004141"/>
    </source>
</evidence>
<feature type="transmembrane region" description="Helical" evidence="8">
    <location>
        <begin position="108"/>
        <end position="131"/>
    </location>
</feature>
<dbReference type="Proteomes" id="UP001148125">
    <property type="component" value="Unassembled WGS sequence"/>
</dbReference>
<evidence type="ECO:0000313" key="9">
    <source>
        <dbReference type="EMBL" id="MDE5412769.1"/>
    </source>
</evidence>
<feature type="transmembrane region" description="Helical" evidence="8">
    <location>
        <begin position="138"/>
        <end position="159"/>
    </location>
</feature>
<feature type="transmembrane region" description="Helical" evidence="8">
    <location>
        <begin position="264"/>
        <end position="289"/>
    </location>
</feature>
<keyword evidence="7 8" id="KW-0472">Membrane</keyword>
<keyword evidence="6 8" id="KW-1133">Transmembrane helix</keyword>
<dbReference type="Pfam" id="PF03845">
    <property type="entry name" value="Spore_permease"/>
    <property type="match status" value="1"/>
</dbReference>
<dbReference type="NCBIfam" id="TIGR00912">
    <property type="entry name" value="2A0309"/>
    <property type="match status" value="1"/>
</dbReference>
<evidence type="ECO:0000256" key="3">
    <source>
        <dbReference type="ARBA" id="ARBA00022448"/>
    </source>
</evidence>
<comment type="subcellular location">
    <subcellularLocation>
        <location evidence="1">Membrane</location>
        <topology evidence="1">Multi-pass membrane protein</topology>
    </subcellularLocation>
</comment>
<feature type="transmembrane region" description="Helical" evidence="8">
    <location>
        <begin position="328"/>
        <end position="350"/>
    </location>
</feature>
<evidence type="ECO:0000256" key="4">
    <source>
        <dbReference type="ARBA" id="ARBA00022544"/>
    </source>
</evidence>
<evidence type="ECO:0000256" key="7">
    <source>
        <dbReference type="ARBA" id="ARBA00023136"/>
    </source>
</evidence>
<sequence>MKFSRLQLMFVLILTLGISNHVLLLPHLLKTAKRDAWVCVIIAYFILIFWGWLIHLIIKKNGKEKLSSWLKYRTNSFTSGVITLLLFIYIAVSGIITFEDFIKKVHIYFLPLTPTWILVFTFLLLCIGAAFYNLKTIVYMSTVLLPFVWLLGHFVAVATLPEKDYAYLFPLFTHGIGPILEGIVIVLGGSVDILILLLLQHHVKKSFNFLSIFILITILMGLVLGPAFGSISAFGPNVAALIRFPAFEQWRLVMLGEYFSHLDFLAIFQLLSGATLRIALFLFLIYDLFDNLSTFKQRTTLILYSILLAMFSIYPTSDIWMTTVLRNYFYPVALTFGVTLTLVLVVFSYLPQRKNVGESV</sequence>
<feature type="transmembrane region" description="Helical" evidence="8">
    <location>
        <begin position="206"/>
        <end position="228"/>
    </location>
</feature>
<comment type="similarity">
    <text evidence="2">Belongs to the amino acid-polyamine-organocation (APC) superfamily. Spore germination protein (SGP) (TC 2.A.3.9) family.</text>
</comment>
<gene>
    <name evidence="9" type="ORF">N7Z68_05185</name>
</gene>
<feature type="transmembrane region" description="Helical" evidence="8">
    <location>
        <begin position="179"/>
        <end position="199"/>
    </location>
</feature>
<feature type="transmembrane region" description="Helical" evidence="8">
    <location>
        <begin position="35"/>
        <end position="57"/>
    </location>
</feature>
<keyword evidence="10" id="KW-1185">Reference proteome</keyword>
<name>A0ABT5VEY3_9BACI</name>